<sequence>MKKPLEENGIHRAKLWEIGFYALNNTSTNIYMMLMSYISYYLIGIVGVGAVLAGSFVTIMRIWDGVTDPFVGYFVDKTNSKFGKNRPFIVIGQIILFASSFVLFNVTPSIPKAGRFPFFIAIYMIYIIGYTCQCVVTKSAQSCLTNDPKQRPIFAMFDSVYNILAMSMIIPVYISGTLIPKFNVTDKAGNVTLSAFYNPEMFHHLQLVFGGIAAVFAVLAIIGLWRKDRQEYFGTGETVKVGFKDYIDVLAHNRAIQMLVASASSDKLSNSMATNATIMITLFGVICGNYALYGSVSAITSIPICILSILGMGVIARNLGQKKALVIGTAGSIIFALGLFLLMYLGDPTSMKLPVVSGIMGVFKGSTWSLENWSLYGIIFMLLYILMRGFMNVAGSIVIPMTADCADYEVYRSGKYVPGLMGTLFSCVDKIISSLAATFVAVMFAAIGFKKELPVESTPYSDGIFWVTMACFIGAPLIGWIINLIAMKFYPLTKEKMEEIQEEIAAIKAKAMEQK</sequence>
<reference evidence="3 4" key="2">
    <citation type="submission" date="2019-03" db="EMBL/GenBank/DDBJ databases">
        <title>Genomic Encyclopedia of Type Strains, Phase IV (KMG-IV): sequencing the most valuable type-strain genomes for metagenomic binning, comparative biology and taxonomic classification.</title>
        <authorList>
            <person name="Goeker M."/>
        </authorList>
    </citation>
    <scope>NUCLEOTIDE SEQUENCE [LARGE SCALE GENOMIC DNA]</scope>
    <source>
        <strain evidence="3 4">DSM 103426</strain>
    </source>
</reference>
<dbReference type="EMBL" id="SLZV01000004">
    <property type="protein sequence ID" value="TCS69313.1"/>
    <property type="molecule type" value="Genomic_DNA"/>
</dbReference>
<dbReference type="EMBL" id="BHEO01000008">
    <property type="protein sequence ID" value="GBU06265.1"/>
    <property type="molecule type" value="Genomic_DNA"/>
</dbReference>
<dbReference type="PANTHER" id="PTHR11328:SF28">
    <property type="entry name" value="MAJOR FACILITATOR SUPERFAMILY DOMAIN-CONTAINING PROTEIN 12"/>
    <property type="match status" value="1"/>
</dbReference>
<keyword evidence="5" id="KW-1185">Reference proteome</keyword>
<dbReference type="Gene3D" id="1.20.1250.20">
    <property type="entry name" value="MFS general substrate transporter like domains"/>
    <property type="match status" value="1"/>
</dbReference>
<keyword evidence="1" id="KW-1133">Transmembrane helix</keyword>
<dbReference type="RefSeq" id="WP_016438603.1">
    <property type="nucleotide sequence ID" value="NZ_BHEO01000008.1"/>
</dbReference>
<feature type="transmembrane region" description="Helical" evidence="1">
    <location>
        <begin position="272"/>
        <end position="292"/>
    </location>
</feature>
<feature type="transmembrane region" description="Helical" evidence="1">
    <location>
        <begin position="431"/>
        <end position="449"/>
    </location>
</feature>
<dbReference type="SUPFAM" id="SSF103473">
    <property type="entry name" value="MFS general substrate transporter"/>
    <property type="match status" value="1"/>
</dbReference>
<feature type="transmembrane region" description="Helical" evidence="1">
    <location>
        <begin position="87"/>
        <end position="107"/>
    </location>
</feature>
<dbReference type="Proteomes" id="UP000294613">
    <property type="component" value="Unassembled WGS sequence"/>
</dbReference>
<dbReference type="GO" id="GO:0008643">
    <property type="term" value="P:carbohydrate transport"/>
    <property type="evidence" value="ECO:0007669"/>
    <property type="project" value="InterPro"/>
</dbReference>
<dbReference type="InterPro" id="IPR039672">
    <property type="entry name" value="MFS_2"/>
</dbReference>
<evidence type="ECO:0000313" key="2">
    <source>
        <dbReference type="EMBL" id="GBU06265.1"/>
    </source>
</evidence>
<dbReference type="GO" id="GO:0015293">
    <property type="term" value="F:symporter activity"/>
    <property type="evidence" value="ECO:0007669"/>
    <property type="project" value="InterPro"/>
</dbReference>
<dbReference type="GO" id="GO:0005886">
    <property type="term" value="C:plasma membrane"/>
    <property type="evidence" value="ECO:0007669"/>
    <property type="project" value="TreeGrafter"/>
</dbReference>
<feature type="transmembrane region" description="Helical" evidence="1">
    <location>
        <begin position="298"/>
        <end position="317"/>
    </location>
</feature>
<feature type="transmembrane region" description="Helical" evidence="1">
    <location>
        <begin position="113"/>
        <end position="132"/>
    </location>
</feature>
<keyword evidence="2" id="KW-0813">Transport</keyword>
<comment type="caution">
    <text evidence="3">The sequence shown here is derived from an EMBL/GenBank/DDBJ whole genome shotgun (WGS) entry which is preliminary data.</text>
</comment>
<feature type="transmembrane region" description="Helical" evidence="1">
    <location>
        <begin position="153"/>
        <end position="174"/>
    </location>
</feature>
<keyword evidence="1" id="KW-0472">Membrane</keyword>
<accession>A0A4R3JQU2</accession>
<protein>
    <submittedName>
        <fullName evidence="3">Na+/melibiose symporter-like transporter</fullName>
    </submittedName>
    <submittedName>
        <fullName evidence="2">Sugar transporter</fullName>
    </submittedName>
</protein>
<dbReference type="Proteomes" id="UP000702954">
    <property type="component" value="Unassembled WGS sequence"/>
</dbReference>
<feature type="transmembrane region" description="Helical" evidence="1">
    <location>
        <begin position="205"/>
        <end position="225"/>
    </location>
</feature>
<dbReference type="PANTHER" id="PTHR11328">
    <property type="entry name" value="MAJOR FACILITATOR SUPERFAMILY DOMAIN-CONTAINING PROTEIN"/>
    <property type="match status" value="1"/>
</dbReference>
<keyword evidence="2" id="KW-0762">Sugar transport</keyword>
<evidence type="ECO:0000313" key="4">
    <source>
        <dbReference type="Proteomes" id="UP000294613"/>
    </source>
</evidence>
<name>A0A4R3JQU2_9FIRM</name>
<keyword evidence="1" id="KW-0812">Transmembrane</keyword>
<feature type="transmembrane region" description="Helical" evidence="1">
    <location>
        <begin position="30"/>
        <end position="53"/>
    </location>
</feature>
<dbReference type="Pfam" id="PF13347">
    <property type="entry name" value="MFS_2"/>
    <property type="match status" value="1"/>
</dbReference>
<reference evidence="2 5" key="1">
    <citation type="journal article" date="2018" name="Int. J. Syst. Evol. Microbiol.">
        <title>Draft Genome Sequence of Faecalimonas umbilicata JCM 30896T, an Acetate-Producing Bacterium Isolated from Human Feces.</title>
        <authorList>
            <person name="Sakamoto M."/>
            <person name="Ikeyama N."/>
            <person name="Yuki M."/>
            <person name="Ohkuma M."/>
        </authorList>
    </citation>
    <scope>NUCLEOTIDE SEQUENCE [LARGE SCALE GENOMIC DNA]</scope>
    <source>
        <strain evidence="2 5">EGH7</strain>
    </source>
</reference>
<feature type="transmembrane region" description="Helical" evidence="1">
    <location>
        <begin position="464"/>
        <end position="486"/>
    </location>
</feature>
<proteinExistence type="predicted"/>
<evidence type="ECO:0000313" key="5">
    <source>
        <dbReference type="Proteomes" id="UP000702954"/>
    </source>
</evidence>
<feature type="transmembrane region" description="Helical" evidence="1">
    <location>
        <begin position="373"/>
        <end position="391"/>
    </location>
</feature>
<dbReference type="AlphaFoldDB" id="A0A4R3JQU2"/>
<gene>
    <name evidence="3" type="ORF">EDD74_10468</name>
    <name evidence="2" type="ORF">FAEUMB_28060</name>
</gene>
<evidence type="ECO:0000313" key="3">
    <source>
        <dbReference type="EMBL" id="TCS69313.1"/>
    </source>
</evidence>
<feature type="transmembrane region" description="Helical" evidence="1">
    <location>
        <begin position="324"/>
        <end position="345"/>
    </location>
</feature>
<evidence type="ECO:0000256" key="1">
    <source>
        <dbReference type="SAM" id="Phobius"/>
    </source>
</evidence>
<organism evidence="3 4">
    <name type="scientific">Faecalimonas umbilicata</name>
    <dbReference type="NCBI Taxonomy" id="1912855"/>
    <lineage>
        <taxon>Bacteria</taxon>
        <taxon>Bacillati</taxon>
        <taxon>Bacillota</taxon>
        <taxon>Clostridia</taxon>
        <taxon>Lachnospirales</taxon>
        <taxon>Lachnospiraceae</taxon>
        <taxon>Faecalimonas</taxon>
    </lineage>
</organism>
<dbReference type="InterPro" id="IPR036259">
    <property type="entry name" value="MFS_trans_sf"/>
</dbReference>